<feature type="compositionally biased region" description="Basic and acidic residues" evidence="1">
    <location>
        <begin position="153"/>
        <end position="166"/>
    </location>
</feature>
<dbReference type="Proteomes" id="UP000271098">
    <property type="component" value="Unassembled WGS sequence"/>
</dbReference>
<protein>
    <submittedName>
        <fullName evidence="4">BLVR domain-containing protein</fullName>
    </submittedName>
</protein>
<dbReference type="EMBL" id="UYRT01033373">
    <property type="protein sequence ID" value="VDK76750.1"/>
    <property type="molecule type" value="Genomic_DNA"/>
</dbReference>
<feature type="region of interest" description="Disordered" evidence="1">
    <location>
        <begin position="1"/>
        <end position="166"/>
    </location>
</feature>
<organism evidence="4">
    <name type="scientific">Gongylonema pulchrum</name>
    <dbReference type="NCBI Taxonomy" id="637853"/>
    <lineage>
        <taxon>Eukaryota</taxon>
        <taxon>Metazoa</taxon>
        <taxon>Ecdysozoa</taxon>
        <taxon>Nematoda</taxon>
        <taxon>Chromadorea</taxon>
        <taxon>Rhabditida</taxon>
        <taxon>Spirurina</taxon>
        <taxon>Spiruromorpha</taxon>
        <taxon>Spiruroidea</taxon>
        <taxon>Gongylonematidae</taxon>
        <taxon>Gongylonema</taxon>
    </lineage>
</organism>
<gene>
    <name evidence="2" type="ORF">GPUH_LOCUS9745</name>
</gene>
<proteinExistence type="predicted"/>
<name>A0A183DM00_9BILA</name>
<evidence type="ECO:0000313" key="4">
    <source>
        <dbReference type="WBParaSite" id="GPUH_0000975201-mRNA-1"/>
    </source>
</evidence>
<accession>A0A183DM00</accession>
<keyword evidence="3" id="KW-1185">Reference proteome</keyword>
<sequence>MLQIEELNTGRKEVESPDSSMDSLASGLEEEEASRTPESELSNSPEDVRAYMRKEELSESQEKELPNSPENNVVGIRKKEKTSENPEGESPFLSKDSRAKGPKKEFRSLKNDKSKDNSVDGVDEKKSKSPEMKSSDLPKEQMQNVEASGGLANDEKVRFAWDSDKN</sequence>
<evidence type="ECO:0000313" key="2">
    <source>
        <dbReference type="EMBL" id="VDK76750.1"/>
    </source>
</evidence>
<dbReference type="WBParaSite" id="GPUH_0000975201-mRNA-1">
    <property type="protein sequence ID" value="GPUH_0000975201-mRNA-1"/>
    <property type="gene ID" value="GPUH_0000975201"/>
</dbReference>
<reference evidence="2 3" key="2">
    <citation type="submission" date="2018-11" db="EMBL/GenBank/DDBJ databases">
        <authorList>
            <consortium name="Pathogen Informatics"/>
        </authorList>
    </citation>
    <scope>NUCLEOTIDE SEQUENCE [LARGE SCALE GENOMIC DNA]</scope>
</reference>
<evidence type="ECO:0000313" key="3">
    <source>
        <dbReference type="Proteomes" id="UP000271098"/>
    </source>
</evidence>
<reference evidence="4" key="1">
    <citation type="submission" date="2016-06" db="UniProtKB">
        <authorList>
            <consortium name="WormBaseParasite"/>
        </authorList>
    </citation>
    <scope>IDENTIFICATION</scope>
</reference>
<feature type="compositionally biased region" description="Basic and acidic residues" evidence="1">
    <location>
        <begin position="95"/>
        <end position="139"/>
    </location>
</feature>
<evidence type="ECO:0000256" key="1">
    <source>
        <dbReference type="SAM" id="MobiDB-lite"/>
    </source>
</evidence>
<feature type="compositionally biased region" description="Basic and acidic residues" evidence="1">
    <location>
        <begin position="46"/>
        <end position="65"/>
    </location>
</feature>
<dbReference type="AlphaFoldDB" id="A0A183DM00"/>